<dbReference type="AlphaFoldDB" id="A0A022VZ72"/>
<organism evidence="2">
    <name type="scientific">Trichophyton rubrum CBS 288.86</name>
    <dbReference type="NCBI Taxonomy" id="1215330"/>
    <lineage>
        <taxon>Eukaryota</taxon>
        <taxon>Fungi</taxon>
        <taxon>Dikarya</taxon>
        <taxon>Ascomycota</taxon>
        <taxon>Pezizomycotina</taxon>
        <taxon>Eurotiomycetes</taxon>
        <taxon>Eurotiomycetidae</taxon>
        <taxon>Onygenales</taxon>
        <taxon>Arthrodermataceae</taxon>
        <taxon>Trichophyton</taxon>
    </lineage>
</organism>
<gene>
    <name evidence="2" type="ORF">H103_05239</name>
</gene>
<dbReference type="Proteomes" id="UP000023758">
    <property type="component" value="Unassembled WGS sequence"/>
</dbReference>
<name>A0A022VZ72_TRIRU</name>
<dbReference type="EMBL" id="KK207866">
    <property type="protein sequence ID" value="EZF51366.1"/>
    <property type="molecule type" value="Genomic_DNA"/>
</dbReference>
<protein>
    <submittedName>
        <fullName evidence="2">Uncharacterized protein</fullName>
    </submittedName>
</protein>
<reference evidence="2" key="1">
    <citation type="submission" date="2014-02" db="EMBL/GenBank/DDBJ databases">
        <title>The Genome Sequence of Trichophyton rubrum (morphotype fischeri) CBS 288.86.</title>
        <authorList>
            <consortium name="The Broad Institute Genomics Platform"/>
            <person name="Cuomo C.A."/>
            <person name="White T.C."/>
            <person name="Graser Y."/>
            <person name="Martinez-Rossi N."/>
            <person name="Heitman J."/>
            <person name="Young S.K."/>
            <person name="Zeng Q."/>
            <person name="Gargeya S."/>
            <person name="Abouelleil A."/>
            <person name="Alvarado L."/>
            <person name="Chapman S.B."/>
            <person name="Gainer-Dewar J."/>
            <person name="Goldberg J."/>
            <person name="Griggs A."/>
            <person name="Gujja S."/>
            <person name="Hansen M."/>
            <person name="Howarth C."/>
            <person name="Imamovic A."/>
            <person name="Larimer J."/>
            <person name="Martinez D."/>
            <person name="Murphy C."/>
            <person name="Pearson M.D."/>
            <person name="Persinoti G."/>
            <person name="Poon T."/>
            <person name="Priest M."/>
            <person name="Roberts A.D."/>
            <person name="Saif S."/>
            <person name="Shea T.D."/>
            <person name="Sykes S.N."/>
            <person name="Wortman J."/>
            <person name="Nusbaum C."/>
            <person name="Birren B."/>
        </authorList>
    </citation>
    <scope>NUCLEOTIDE SEQUENCE [LARGE SCALE GENOMIC DNA]</scope>
    <source>
        <strain evidence="2">CBS 288.86</strain>
    </source>
</reference>
<proteinExistence type="predicted"/>
<dbReference type="HOGENOM" id="CLU_1826685_0_0_1"/>
<evidence type="ECO:0000313" key="2">
    <source>
        <dbReference type="EMBL" id="EZF51366.1"/>
    </source>
</evidence>
<accession>A0A022VZ72</accession>
<feature type="region of interest" description="Disordered" evidence="1">
    <location>
        <begin position="1"/>
        <end position="56"/>
    </location>
</feature>
<feature type="compositionally biased region" description="Basic residues" evidence="1">
    <location>
        <begin position="31"/>
        <end position="49"/>
    </location>
</feature>
<evidence type="ECO:0000256" key="1">
    <source>
        <dbReference type="SAM" id="MobiDB-lite"/>
    </source>
</evidence>
<sequence length="141" mass="16310">MAVSSSAIQLAKGQRLKPAVAVPAARDNQLKSRKKQERKEKEKKRKHKGHYEEETAIAPSGEKQAWLVELDTMPLKKVVASRRRRGTISSWAEKQRAQVERRENPFLYNLILTDARSSPVDQHHSRLLEAYLYFAFQSIRE</sequence>